<dbReference type="Proteomes" id="UP000004722">
    <property type="component" value="Unassembled WGS sequence"/>
</dbReference>
<evidence type="ECO:0000313" key="1">
    <source>
        <dbReference type="EMBL" id="EKB62218.1"/>
    </source>
</evidence>
<evidence type="ECO:0000313" key="2">
    <source>
        <dbReference type="Proteomes" id="UP000004722"/>
    </source>
</evidence>
<accession>K1MIC6</accession>
<reference evidence="1 2" key="1">
    <citation type="submission" date="2012-07" db="EMBL/GenBank/DDBJ databases">
        <title>The Genome Sequence of Lactobacillus crispatus FB077-07.</title>
        <authorList>
            <consortium name="The Broad Institute Genome Sequencing Platform"/>
            <person name="Earl A."/>
            <person name="Ward D."/>
            <person name="Feldgarden M."/>
            <person name="Gevers D."/>
            <person name="Saerens B."/>
            <person name="Vaneechoutte M."/>
            <person name="Walker B."/>
            <person name="Young S.K."/>
            <person name="Zeng Q."/>
            <person name="Gargeya S."/>
            <person name="Fitzgerald M."/>
            <person name="Haas B."/>
            <person name="Abouelleil A."/>
            <person name="Alvarado L."/>
            <person name="Arachchi H.M."/>
            <person name="Berlin A.M."/>
            <person name="Chapman S.B."/>
            <person name="Goldberg J."/>
            <person name="Griggs A."/>
            <person name="Gujja S."/>
            <person name="Hansen M."/>
            <person name="Howarth C."/>
            <person name="Imamovic A."/>
            <person name="Larimer J."/>
            <person name="McCowen C."/>
            <person name="Montmayeur A."/>
            <person name="Murphy C."/>
            <person name="Neiman D."/>
            <person name="Pearson M."/>
            <person name="Priest M."/>
            <person name="Roberts A."/>
            <person name="Saif S."/>
            <person name="Shea T."/>
            <person name="Sisk P."/>
            <person name="Sykes S."/>
            <person name="Wortman J."/>
            <person name="Nusbaum C."/>
            <person name="Birren B."/>
        </authorList>
    </citation>
    <scope>NUCLEOTIDE SEQUENCE [LARGE SCALE GENOMIC DNA]</scope>
    <source>
        <strain evidence="1 2">FB077-07</strain>
    </source>
</reference>
<dbReference type="PATRIC" id="fig|883092.3.peg.2423"/>
<name>K1MIC6_9LACO</name>
<proteinExistence type="predicted"/>
<dbReference type="AlphaFoldDB" id="K1MIC6"/>
<dbReference type="RefSeq" id="WP_005729931.1">
    <property type="nucleotide sequence ID" value="NZ_JH932275.1"/>
</dbReference>
<protein>
    <submittedName>
        <fullName evidence="1">Uncharacterized protein</fullName>
    </submittedName>
</protein>
<dbReference type="EMBL" id="AGZG01000115">
    <property type="protein sequence ID" value="EKB62218.1"/>
    <property type="molecule type" value="Genomic_DNA"/>
</dbReference>
<comment type="caution">
    <text evidence="1">The sequence shown here is derived from an EMBL/GenBank/DDBJ whole genome shotgun (WGS) entry which is preliminary data.</text>
</comment>
<organism evidence="1 2">
    <name type="scientific">Lactobacillus crispatus FB077-07</name>
    <dbReference type="NCBI Taxonomy" id="883092"/>
    <lineage>
        <taxon>Bacteria</taxon>
        <taxon>Bacillati</taxon>
        <taxon>Bacillota</taxon>
        <taxon>Bacilli</taxon>
        <taxon>Lactobacillales</taxon>
        <taxon>Lactobacillaceae</taxon>
        <taxon>Lactobacillus</taxon>
    </lineage>
</organism>
<gene>
    <name evidence="1" type="ORF">HMPREF9249_02441</name>
</gene>
<dbReference type="HOGENOM" id="CLU_2130274_0_0_9"/>
<sequence>MKINELKKNGLHLSIEWKRVLTYSSDIEDVTDKELQNVKSVTDYLDLDSVWQKHDVDDSESISESERYTLIDNQGNVLVEDLSIEEMDQFIKNLRMLDIKNSNWKSLNLKSLK</sequence>